<gene>
    <name evidence="4" type="ORF">Z519_09356</name>
</gene>
<dbReference type="PROSITE" id="PS50005">
    <property type="entry name" value="TPR"/>
    <property type="match status" value="1"/>
</dbReference>
<dbReference type="OrthoDB" id="7464126at2759"/>
<dbReference type="InterPro" id="IPR027417">
    <property type="entry name" value="P-loop_NTPase"/>
</dbReference>
<dbReference type="PANTHER" id="PTHR10039">
    <property type="entry name" value="AMELOGENIN"/>
    <property type="match status" value="1"/>
</dbReference>
<dbReference type="Pfam" id="PF13374">
    <property type="entry name" value="TPR_10"/>
    <property type="match status" value="1"/>
</dbReference>
<accession>A0A0D2EIP7</accession>
<dbReference type="PANTHER" id="PTHR10039:SF14">
    <property type="entry name" value="NACHT DOMAIN-CONTAINING PROTEIN"/>
    <property type="match status" value="1"/>
</dbReference>
<dbReference type="Pfam" id="PF24809">
    <property type="entry name" value="DUF7708"/>
    <property type="match status" value="1"/>
</dbReference>
<dbReference type="PROSITE" id="PS50837">
    <property type="entry name" value="NACHT"/>
    <property type="match status" value="1"/>
</dbReference>
<evidence type="ECO:0000256" key="2">
    <source>
        <dbReference type="PROSITE-ProRule" id="PRU00339"/>
    </source>
</evidence>
<dbReference type="SUPFAM" id="SSF52540">
    <property type="entry name" value="P-loop containing nucleoside triphosphate hydrolases"/>
    <property type="match status" value="1"/>
</dbReference>
<organism evidence="4 5">
    <name type="scientific">Cladophialophora bantiana (strain ATCC 10958 / CBS 173.52 / CDC B-1940 / NIH 8579)</name>
    <name type="common">Xylohypha bantiana</name>
    <dbReference type="NCBI Taxonomy" id="1442370"/>
    <lineage>
        <taxon>Eukaryota</taxon>
        <taxon>Fungi</taxon>
        <taxon>Dikarya</taxon>
        <taxon>Ascomycota</taxon>
        <taxon>Pezizomycotina</taxon>
        <taxon>Eurotiomycetes</taxon>
        <taxon>Chaetothyriomycetidae</taxon>
        <taxon>Chaetothyriales</taxon>
        <taxon>Herpotrichiellaceae</taxon>
        <taxon>Cladophialophora</taxon>
    </lineage>
</organism>
<dbReference type="InterPro" id="IPR019734">
    <property type="entry name" value="TPR_rpt"/>
</dbReference>
<reference evidence="4" key="1">
    <citation type="submission" date="2015-01" db="EMBL/GenBank/DDBJ databases">
        <title>The Genome Sequence of Cladophialophora bantiana CBS 173.52.</title>
        <authorList>
            <consortium name="The Broad Institute Genomics Platform"/>
            <person name="Cuomo C."/>
            <person name="de Hoog S."/>
            <person name="Gorbushina A."/>
            <person name="Stielow B."/>
            <person name="Teixiera M."/>
            <person name="Abouelleil A."/>
            <person name="Chapman S.B."/>
            <person name="Priest M."/>
            <person name="Young S.K."/>
            <person name="Wortman J."/>
            <person name="Nusbaum C."/>
            <person name="Birren B."/>
        </authorList>
    </citation>
    <scope>NUCLEOTIDE SEQUENCE [LARGE SCALE GENOMIC DNA]</scope>
    <source>
        <strain evidence="4">CBS 173.52</strain>
    </source>
</reference>
<evidence type="ECO:0000313" key="5">
    <source>
        <dbReference type="Proteomes" id="UP000053789"/>
    </source>
</evidence>
<dbReference type="InterPro" id="IPR056125">
    <property type="entry name" value="DUF7708"/>
</dbReference>
<dbReference type="AlphaFoldDB" id="A0A0D2EIP7"/>
<evidence type="ECO:0000259" key="3">
    <source>
        <dbReference type="PROSITE" id="PS50837"/>
    </source>
</evidence>
<name>A0A0D2EIP7_CLAB1</name>
<keyword evidence="2" id="KW-0802">TPR repeat</keyword>
<feature type="repeat" description="TPR" evidence="2">
    <location>
        <begin position="791"/>
        <end position="824"/>
    </location>
</feature>
<dbReference type="InterPro" id="IPR011990">
    <property type="entry name" value="TPR-like_helical_dom_sf"/>
</dbReference>
<dbReference type="HOGENOM" id="CLU_311901_0_0_1"/>
<dbReference type="EMBL" id="KN846994">
    <property type="protein sequence ID" value="KIW89926.1"/>
    <property type="molecule type" value="Genomic_DNA"/>
</dbReference>
<dbReference type="Pfam" id="PF13424">
    <property type="entry name" value="TPR_12"/>
    <property type="match status" value="2"/>
</dbReference>
<dbReference type="Gene3D" id="1.25.40.10">
    <property type="entry name" value="Tetratricopeptide repeat domain"/>
    <property type="match status" value="2"/>
</dbReference>
<dbReference type="Proteomes" id="UP000053789">
    <property type="component" value="Unassembled WGS sequence"/>
</dbReference>
<dbReference type="GeneID" id="27702284"/>
<dbReference type="SUPFAM" id="SSF48452">
    <property type="entry name" value="TPR-like"/>
    <property type="match status" value="2"/>
</dbReference>
<evidence type="ECO:0000313" key="4">
    <source>
        <dbReference type="EMBL" id="KIW89926.1"/>
    </source>
</evidence>
<keyword evidence="1" id="KW-0677">Repeat</keyword>
<dbReference type="RefSeq" id="XP_016616595.1">
    <property type="nucleotide sequence ID" value="XM_016767079.1"/>
</dbReference>
<feature type="domain" description="NACHT" evidence="3">
    <location>
        <begin position="168"/>
        <end position="314"/>
    </location>
</feature>
<dbReference type="InterPro" id="IPR007111">
    <property type="entry name" value="NACHT_NTPase"/>
</dbReference>
<dbReference type="SMART" id="SM00028">
    <property type="entry name" value="TPR"/>
    <property type="match status" value="4"/>
</dbReference>
<dbReference type="Pfam" id="PF24883">
    <property type="entry name" value="NPHP3_N"/>
    <property type="match status" value="1"/>
</dbReference>
<evidence type="ECO:0000256" key="1">
    <source>
        <dbReference type="ARBA" id="ARBA00022737"/>
    </source>
</evidence>
<sequence>MIERLGDSLSVYRQYEELFGHNERFKIALTNVYYHVLVFLKQAKDVFTSKGFRLFGKVFWQPFENEFQSTLESISRHTTQLQEEISLAHRKTVQDTLANQVGLQVSTCEGLRRIEAQSFPRQRLMEWLSPVDMEEVFLRESQRRCEPCGHWLLDQQPYRDWLETSNPRLVWIAGPPGAGKTVLSASIIESVRKAILADPQIICAFFYCDKKKENNQSICTVLVNLLAQILAHLEDIPTFITAVHENAIRFGRFKMAAADMPLALLKRLIKSVKKVYLVIDGVDEFKDPVQVVDTALGLIESLPNVQIILLSRDDPRIKTRTEQHLRITMTPAETSHDMAKFISKAINQLGIPEGTCRKDIEDQILRRASGMFLWAHLVIESLKLATSSREIVDILNHMPTGLEVMYGAILEKLARGPAGRQALAKKILLWIRLSARDLHWNELESAVAVEMSSAGMLELNLPFKSSALELCSPLVEYRAEQDIFRLIHVSVGEFLSSSHFHYQVDDAILPFLISEADGHQELAKTCLRYLSYVACQVVIDPARFPLLDYAVLFWCHHYTNSTFDRDLEHEVTDFLSSKPRRQFWILQLLFLQSSIFPLQRLMKMQRSLAEWIARNAENGFDMSLLDWMQDVPEILIRGQMPLASSNFDCTSQNYKIPPISYFDKMMVIRDLVREFTMSGRLTDGEQWLAEALENQRNTLGQEHISTAWFMNSLGLLYDQQQREELSARTQEQALAIQSLNLGPDHDETRWTINELGRIYRHLHQYDLAEDMHLRSLQVLRNRYPSDNLETAWTLNTLARTYRKQGRYNDALGLHEEAIKIQTEKLGREHPHTLWAITDVARCYHDQGMLQKSAETHQDALFRRERVLGSNHPDTLWTVNDLAIVLGEIGDTDAARRLYQRAWTGQKALLGENHPHSLWTREALRKLSD</sequence>
<dbReference type="VEuPathDB" id="FungiDB:Z519_09356"/>
<proteinExistence type="predicted"/>
<dbReference type="InterPro" id="IPR056884">
    <property type="entry name" value="NPHP3-like_N"/>
</dbReference>
<keyword evidence="5" id="KW-1185">Reference proteome</keyword>
<dbReference type="Gene3D" id="3.40.50.300">
    <property type="entry name" value="P-loop containing nucleotide triphosphate hydrolases"/>
    <property type="match status" value="1"/>
</dbReference>
<protein>
    <recommendedName>
        <fullName evidence="3">NACHT domain-containing protein</fullName>
    </recommendedName>
</protein>